<dbReference type="STRING" id="383855.M2YIG9"/>
<name>M2YIG9_PSEFD</name>
<feature type="compositionally biased region" description="Polar residues" evidence="1">
    <location>
        <begin position="530"/>
        <end position="544"/>
    </location>
</feature>
<reference evidence="2 3" key="1">
    <citation type="journal article" date="2012" name="PLoS Pathog.">
        <title>Diverse lifestyles and strategies of plant pathogenesis encoded in the genomes of eighteen Dothideomycetes fungi.</title>
        <authorList>
            <person name="Ohm R.A."/>
            <person name="Feau N."/>
            <person name="Henrissat B."/>
            <person name="Schoch C.L."/>
            <person name="Horwitz B.A."/>
            <person name="Barry K.W."/>
            <person name="Condon B.J."/>
            <person name="Copeland A.C."/>
            <person name="Dhillon B."/>
            <person name="Glaser F."/>
            <person name="Hesse C.N."/>
            <person name="Kosti I."/>
            <person name="LaButti K."/>
            <person name="Lindquist E.A."/>
            <person name="Lucas S."/>
            <person name="Salamov A.A."/>
            <person name="Bradshaw R.E."/>
            <person name="Ciuffetti L."/>
            <person name="Hamelin R.C."/>
            <person name="Kema G.H.J."/>
            <person name="Lawrence C."/>
            <person name="Scott J.A."/>
            <person name="Spatafora J.W."/>
            <person name="Turgeon B.G."/>
            <person name="de Wit P.J.G.M."/>
            <person name="Zhong S."/>
            <person name="Goodwin S.B."/>
            <person name="Grigoriev I.V."/>
        </authorList>
    </citation>
    <scope>NUCLEOTIDE SEQUENCE [LARGE SCALE GENOMIC DNA]</scope>
    <source>
        <strain evidence="2 3">CIRAD86</strain>
    </source>
</reference>
<protein>
    <submittedName>
        <fullName evidence="2">Uncharacterized protein</fullName>
    </submittedName>
</protein>
<feature type="compositionally biased region" description="Polar residues" evidence="1">
    <location>
        <begin position="861"/>
        <end position="884"/>
    </location>
</feature>
<organism evidence="2 3">
    <name type="scientific">Pseudocercospora fijiensis (strain CIRAD86)</name>
    <name type="common">Black leaf streak disease fungus</name>
    <name type="synonym">Mycosphaerella fijiensis</name>
    <dbReference type="NCBI Taxonomy" id="383855"/>
    <lineage>
        <taxon>Eukaryota</taxon>
        <taxon>Fungi</taxon>
        <taxon>Dikarya</taxon>
        <taxon>Ascomycota</taxon>
        <taxon>Pezizomycotina</taxon>
        <taxon>Dothideomycetes</taxon>
        <taxon>Dothideomycetidae</taxon>
        <taxon>Mycosphaerellales</taxon>
        <taxon>Mycosphaerellaceae</taxon>
        <taxon>Pseudocercospora</taxon>
    </lineage>
</organism>
<feature type="region of interest" description="Disordered" evidence="1">
    <location>
        <begin position="522"/>
        <end position="544"/>
    </location>
</feature>
<feature type="region of interest" description="Disordered" evidence="1">
    <location>
        <begin position="1208"/>
        <end position="1247"/>
    </location>
</feature>
<feature type="region of interest" description="Disordered" evidence="1">
    <location>
        <begin position="728"/>
        <end position="829"/>
    </location>
</feature>
<dbReference type="VEuPathDB" id="FungiDB:MYCFIDRAFT_179089"/>
<feature type="compositionally biased region" description="Low complexity" evidence="1">
    <location>
        <begin position="784"/>
        <end position="800"/>
    </location>
</feature>
<evidence type="ECO:0000256" key="1">
    <source>
        <dbReference type="SAM" id="MobiDB-lite"/>
    </source>
</evidence>
<dbReference type="RefSeq" id="XP_007931388.1">
    <property type="nucleotide sequence ID" value="XM_007933197.1"/>
</dbReference>
<sequence length="1352" mass="152133">MRTVEPNERYSRRREWEFVQKEISIYSRTCKSYTVEASQAKTEDAEGSRSFLRTGWRKADAKTRLLGEATRTPTHSHAVAEQFRAELETIPPCSCPCPCPCPCPYFCPPNFNFNLTSTGEAQHCRPLTPLHFCCRQTIPRTTTNLTAGERPLGHFRKAKVARLRKYGRIPLSRIGSARSGCSRMHVVSTLISPFSRRQCETLCPSPRAVVRTDDGSSSIITPPPLHPSTPPNFPIVLIHRRPRTHSGPSFDPLSVDLPAVSSSVSCPFDFRTAPAPAPTPPTHLLPFTIALFDILTTLATTLPSTTLPSCAPPSATHVLSLSSTFAHHRTVGYQPPSFPHIKMPTEQRVRYELTPAMIMEAFLDHNCKLTAILSTRISRSHLRNENGFIVRHYMCDDEDGKPLGNPPPEVLKLPPYEVPKMRKTQPYNPYLHSHNEFEDRLYYMLKYEIAEMDRNAIQSDFNHLALPPMSPEREPPYMMEVRKEVQEAHPDARGAVLGELIYEATKKHIYAIQQGEAALVSGVQDESRPAPTQQNEPKLNTTTTPNEVIVIEDSPVQAHAAPVAPTYAPSSASENPQDLAVQSQLAFEEQQRQQHRQQHQQQQVRAASRPPSQNTQRPPQALQRPLPAARAATPKNATANMRYVAATTPHAPHKIMKNVPQNTARPQSRSCAPAVGAASVRVYRGQARGVPQALHASRSIDPRQFEALRQMYGQKQPPLTQAQMPVMPAVTPGHSQAGRQHISQSPAMSGKAQSRHQHIQRQQVQPVGGTQTVNPQDLQRKPQQHLQHQQVQPVGGTQTVNPQDLQRKPQQHLQHQQVQPVGGTQTVDPQDLLRKPQQQDTRQLPKHTNPDFALQQMQASRQLQTIGEQQTPTMRPKSVSTGRQTPVMPQHMAQTPTVSTGRQTPVMPQNMAAMGRQTPAMQQDAAEMCQQTPSKRQKTSSTGWQTPLMHQKTAVMGQQTPTRNQMPADQITPSGRQTPAMQQQIYQAPAMQQQMQSDQRTQMMQRHTQAMQRKTPIGQQTPTTAPMTQQQLQSMRQQMPNGQQTPMKTPAMQRSVSASQQTPTKAPAVQRGTPAMGVQMPTGQQTQVMQHQMSEMWQQIMTGVPQYQNAAMQQQMAIGQQTPLMQHQMPVTREEMALVMMQRRMQAQAQAQQMHLGQQTPMMQQYQTPAMQHHQTPAMTQHTPNGQHQPPMKKAHEREVLRQMMMRRNSSQQQQLQNRQQYQQQFQQQQYQPQPQITTPPQPRLPQMSEDEIMNQFFSDLRQLQRPFPKFLFKRAKERQGVGWTCDMIIFERASTGILGTCKARAGIDECMQCNAYTRLDQSRSDQDLSMLLLSSALLCSSVSIVSKGLSS</sequence>
<feature type="compositionally biased region" description="Polar residues" evidence="1">
    <location>
        <begin position="733"/>
        <end position="747"/>
    </location>
</feature>
<proteinExistence type="predicted"/>
<evidence type="ECO:0000313" key="3">
    <source>
        <dbReference type="Proteomes" id="UP000016932"/>
    </source>
</evidence>
<dbReference type="KEGG" id="pfj:MYCFIDRAFT_179089"/>
<feature type="region of interest" description="Disordered" evidence="1">
    <location>
        <begin position="585"/>
        <end position="636"/>
    </location>
</feature>
<dbReference type="EMBL" id="KB446564">
    <property type="protein sequence ID" value="EME77570.1"/>
    <property type="molecule type" value="Genomic_DNA"/>
</dbReference>
<feature type="compositionally biased region" description="Low complexity" evidence="1">
    <location>
        <begin position="811"/>
        <end position="827"/>
    </location>
</feature>
<dbReference type="OrthoDB" id="3650030at2759"/>
<feature type="region of interest" description="Disordered" evidence="1">
    <location>
        <begin position="861"/>
        <end position="885"/>
    </location>
</feature>
<gene>
    <name evidence="2" type="ORF">MYCFIDRAFT_179089</name>
</gene>
<dbReference type="HOGENOM" id="CLU_257604_0_0_1"/>
<keyword evidence="3" id="KW-1185">Reference proteome</keyword>
<dbReference type="GeneID" id="19334050"/>
<evidence type="ECO:0000313" key="2">
    <source>
        <dbReference type="EMBL" id="EME77570.1"/>
    </source>
</evidence>
<dbReference type="Proteomes" id="UP000016932">
    <property type="component" value="Unassembled WGS sequence"/>
</dbReference>
<feature type="compositionally biased region" description="Low complexity" evidence="1">
    <location>
        <begin position="615"/>
        <end position="636"/>
    </location>
</feature>
<feature type="compositionally biased region" description="Low complexity" evidence="1">
    <location>
        <begin position="1212"/>
        <end position="1237"/>
    </location>
</feature>
<accession>M2YIG9</accession>
<feature type="compositionally biased region" description="Low complexity" evidence="1">
    <location>
        <begin position="760"/>
        <end position="773"/>
    </location>
</feature>